<dbReference type="Pfam" id="PF02397">
    <property type="entry name" value="Bac_transf"/>
    <property type="match status" value="1"/>
</dbReference>
<proteinExistence type="inferred from homology"/>
<dbReference type="PANTHER" id="PTHR30576:SF20">
    <property type="entry name" value="QUINOVOSAMINEPHOSPHOTRANSFERAE-RELATED"/>
    <property type="match status" value="1"/>
</dbReference>
<dbReference type="GO" id="GO:0016740">
    <property type="term" value="F:transferase activity"/>
    <property type="evidence" value="ECO:0007669"/>
    <property type="project" value="UniProtKB-KW"/>
</dbReference>
<comment type="similarity">
    <text evidence="1">Belongs to the bacterial sugar transferase family.</text>
</comment>
<feature type="domain" description="Bacterial sugar transferase" evidence="2">
    <location>
        <begin position="11"/>
        <end position="120"/>
    </location>
</feature>
<dbReference type="InterPro" id="IPR003362">
    <property type="entry name" value="Bact_transf"/>
</dbReference>
<evidence type="ECO:0000313" key="3">
    <source>
        <dbReference type="EMBL" id="MBW2962256.1"/>
    </source>
</evidence>
<evidence type="ECO:0000256" key="1">
    <source>
        <dbReference type="ARBA" id="ARBA00006464"/>
    </source>
</evidence>
<comment type="caution">
    <text evidence="3">The sequence shown here is derived from an EMBL/GenBank/DDBJ whole genome shotgun (WGS) entry which is preliminary data.</text>
</comment>
<keyword evidence="3" id="KW-0808">Transferase</keyword>
<dbReference type="PANTHER" id="PTHR30576">
    <property type="entry name" value="COLANIC BIOSYNTHESIS UDP-GLUCOSE LIPID CARRIER TRANSFERASE"/>
    <property type="match status" value="1"/>
</dbReference>
<dbReference type="RefSeq" id="WP_219040534.1">
    <property type="nucleotide sequence ID" value="NZ_JAHWDF010000010.1"/>
</dbReference>
<name>A0ABS6W321_9FLAO</name>
<sequence length="122" mass="14038">MILGKSGKSFIIYKFKLDVLPQLFNILQGNMSIVGPKPDIPGYYDCLQSEAANLLKLKPGLTGYASLHYFNEEKILNNVNDPKHYNDQVIFPQKIRLNLWYLNHISLCLDLKIILKTLILLF</sequence>
<dbReference type="EMBL" id="JAHWDF010000010">
    <property type="protein sequence ID" value="MBW2962256.1"/>
    <property type="molecule type" value="Genomic_DNA"/>
</dbReference>
<organism evidence="3 4">
    <name type="scientific">Mesonia aestuariivivens</name>
    <dbReference type="NCBI Taxonomy" id="2796128"/>
    <lineage>
        <taxon>Bacteria</taxon>
        <taxon>Pseudomonadati</taxon>
        <taxon>Bacteroidota</taxon>
        <taxon>Flavobacteriia</taxon>
        <taxon>Flavobacteriales</taxon>
        <taxon>Flavobacteriaceae</taxon>
        <taxon>Mesonia</taxon>
    </lineage>
</organism>
<accession>A0ABS6W321</accession>
<dbReference type="Proteomes" id="UP000719267">
    <property type="component" value="Unassembled WGS sequence"/>
</dbReference>
<evidence type="ECO:0000313" key="4">
    <source>
        <dbReference type="Proteomes" id="UP000719267"/>
    </source>
</evidence>
<gene>
    <name evidence="3" type="ORF">KW502_10635</name>
</gene>
<keyword evidence="4" id="KW-1185">Reference proteome</keyword>
<evidence type="ECO:0000259" key="2">
    <source>
        <dbReference type="Pfam" id="PF02397"/>
    </source>
</evidence>
<protein>
    <submittedName>
        <fullName evidence="3">Sugar transferase</fullName>
    </submittedName>
</protein>
<reference evidence="3 4" key="1">
    <citation type="submission" date="2021-07" db="EMBL/GenBank/DDBJ databases">
        <title>Mesonia aestuariivivens sp. nov., isolated from a tidal flat.</title>
        <authorList>
            <person name="Kim Y.-O."/>
            <person name="Yoon J.-H."/>
        </authorList>
    </citation>
    <scope>NUCLEOTIDE SEQUENCE [LARGE SCALE GENOMIC DNA]</scope>
    <source>
        <strain evidence="3 4">JHPTF-M18</strain>
    </source>
</reference>